<evidence type="ECO:0000256" key="2">
    <source>
        <dbReference type="ARBA" id="ARBA00023125"/>
    </source>
</evidence>
<dbReference type="AlphaFoldDB" id="A0A7C4EJ07"/>
<dbReference type="GO" id="GO:0003677">
    <property type="term" value="F:DNA binding"/>
    <property type="evidence" value="ECO:0007669"/>
    <property type="project" value="UniProtKB-KW"/>
</dbReference>
<protein>
    <submittedName>
        <fullName evidence="5">GntR family transcriptional regulator</fullName>
    </submittedName>
</protein>
<dbReference type="SUPFAM" id="SSF46785">
    <property type="entry name" value="Winged helix' DNA-binding domain"/>
    <property type="match status" value="1"/>
</dbReference>
<sequence>MRTKSAPECVGGPIEHENLDDKVYARVRDMIVSGRYEPGSRIVQEDLAGELGVSRTPLVNALKRLAQDGLLEWIPRRGIHVRALEPGELVHLFVLRERLEPLAAELAARNITRAEALEMEAEWSSMENLADTPESHRLFVDRDRRFHWRLAQLSGNPYLMAAMTPVNMLASAYLHGTPRPWSDTIPDHLSIIEGLKRQDPAASGEAMRGHVAKSLEALRKEAEDLSNT</sequence>
<dbReference type="Gene3D" id="1.20.120.530">
    <property type="entry name" value="GntR ligand-binding domain-like"/>
    <property type="match status" value="1"/>
</dbReference>
<accession>A0A7C4EJ07</accession>
<evidence type="ECO:0000313" key="5">
    <source>
        <dbReference type="EMBL" id="HGG92689.1"/>
    </source>
</evidence>
<dbReference type="PANTHER" id="PTHR43537:SF5">
    <property type="entry name" value="UXU OPERON TRANSCRIPTIONAL REGULATOR"/>
    <property type="match status" value="1"/>
</dbReference>
<gene>
    <name evidence="5" type="ORF">ENR59_07020</name>
</gene>
<name>A0A7C4EJ07_9BACT</name>
<keyword evidence="1" id="KW-0805">Transcription regulation</keyword>
<reference evidence="5" key="1">
    <citation type="journal article" date="2020" name="mSystems">
        <title>Genome- and Community-Level Interaction Insights into Carbon Utilization and Element Cycling Functions of Hydrothermarchaeota in Hydrothermal Sediment.</title>
        <authorList>
            <person name="Zhou Z."/>
            <person name="Liu Y."/>
            <person name="Xu W."/>
            <person name="Pan J."/>
            <person name="Luo Z.H."/>
            <person name="Li M."/>
        </authorList>
    </citation>
    <scope>NUCLEOTIDE SEQUENCE [LARGE SCALE GENOMIC DNA]</scope>
    <source>
        <strain evidence="5">SpSt-413</strain>
    </source>
</reference>
<dbReference type="InterPro" id="IPR008920">
    <property type="entry name" value="TF_FadR/GntR_C"/>
</dbReference>
<dbReference type="InterPro" id="IPR036390">
    <property type="entry name" value="WH_DNA-bd_sf"/>
</dbReference>
<dbReference type="Pfam" id="PF00392">
    <property type="entry name" value="GntR"/>
    <property type="match status" value="1"/>
</dbReference>
<dbReference type="SUPFAM" id="SSF48008">
    <property type="entry name" value="GntR ligand-binding domain-like"/>
    <property type="match status" value="1"/>
</dbReference>
<dbReference type="GO" id="GO:0003700">
    <property type="term" value="F:DNA-binding transcription factor activity"/>
    <property type="evidence" value="ECO:0007669"/>
    <property type="project" value="InterPro"/>
</dbReference>
<comment type="caution">
    <text evidence="5">The sequence shown here is derived from an EMBL/GenBank/DDBJ whole genome shotgun (WGS) entry which is preliminary data.</text>
</comment>
<evidence type="ECO:0000259" key="4">
    <source>
        <dbReference type="PROSITE" id="PS50949"/>
    </source>
</evidence>
<dbReference type="InterPro" id="IPR036388">
    <property type="entry name" value="WH-like_DNA-bd_sf"/>
</dbReference>
<dbReference type="PANTHER" id="PTHR43537">
    <property type="entry name" value="TRANSCRIPTIONAL REGULATOR, GNTR FAMILY"/>
    <property type="match status" value="1"/>
</dbReference>
<dbReference type="InterPro" id="IPR000524">
    <property type="entry name" value="Tscrpt_reg_HTH_GntR"/>
</dbReference>
<dbReference type="EMBL" id="DSRP01000484">
    <property type="protein sequence ID" value="HGG92689.1"/>
    <property type="molecule type" value="Genomic_DNA"/>
</dbReference>
<proteinExistence type="predicted"/>
<dbReference type="SMART" id="SM00345">
    <property type="entry name" value="HTH_GNTR"/>
    <property type="match status" value="1"/>
</dbReference>
<dbReference type="CDD" id="cd07377">
    <property type="entry name" value="WHTH_GntR"/>
    <property type="match status" value="1"/>
</dbReference>
<dbReference type="PROSITE" id="PS50949">
    <property type="entry name" value="HTH_GNTR"/>
    <property type="match status" value="1"/>
</dbReference>
<dbReference type="InterPro" id="IPR011711">
    <property type="entry name" value="GntR_C"/>
</dbReference>
<evidence type="ECO:0000256" key="1">
    <source>
        <dbReference type="ARBA" id="ARBA00023015"/>
    </source>
</evidence>
<organism evidence="5">
    <name type="scientific">Fundidesulfovibrio putealis</name>
    <dbReference type="NCBI Taxonomy" id="270496"/>
    <lineage>
        <taxon>Bacteria</taxon>
        <taxon>Pseudomonadati</taxon>
        <taxon>Thermodesulfobacteriota</taxon>
        <taxon>Desulfovibrionia</taxon>
        <taxon>Desulfovibrionales</taxon>
        <taxon>Desulfovibrionaceae</taxon>
        <taxon>Fundidesulfovibrio</taxon>
    </lineage>
</organism>
<dbReference type="Pfam" id="PF07729">
    <property type="entry name" value="FCD"/>
    <property type="match status" value="1"/>
</dbReference>
<evidence type="ECO:0000256" key="3">
    <source>
        <dbReference type="ARBA" id="ARBA00023163"/>
    </source>
</evidence>
<dbReference type="Gene3D" id="1.10.10.10">
    <property type="entry name" value="Winged helix-like DNA-binding domain superfamily/Winged helix DNA-binding domain"/>
    <property type="match status" value="1"/>
</dbReference>
<feature type="domain" description="HTH gntR-type" evidence="4">
    <location>
        <begin position="17"/>
        <end position="84"/>
    </location>
</feature>
<keyword evidence="2" id="KW-0238">DNA-binding</keyword>
<dbReference type="SMART" id="SM00895">
    <property type="entry name" value="FCD"/>
    <property type="match status" value="1"/>
</dbReference>
<keyword evidence="3" id="KW-0804">Transcription</keyword>